<dbReference type="Gene3D" id="3.90.550.10">
    <property type="entry name" value="Spore Coat Polysaccharide Biosynthesis Protein SpsA, Chain A"/>
    <property type="match status" value="1"/>
</dbReference>
<dbReference type="RefSeq" id="WP_116234912.1">
    <property type="nucleotide sequence ID" value="NZ_QRDP01000004.1"/>
</dbReference>
<evidence type="ECO:0000313" key="3">
    <source>
        <dbReference type="Proteomes" id="UP000256310"/>
    </source>
</evidence>
<reference evidence="2 3" key="1">
    <citation type="submission" date="2018-07" db="EMBL/GenBank/DDBJ databases">
        <title>Genomic Encyclopedia of Type Strains, Phase IV (KMG-IV): sequencing the most valuable type-strain genomes for metagenomic binning, comparative biology and taxonomic classification.</title>
        <authorList>
            <person name="Goeker M."/>
        </authorList>
    </citation>
    <scope>NUCLEOTIDE SEQUENCE [LARGE SCALE GENOMIC DNA]</scope>
    <source>
        <strain evidence="2 3">DSM 26725</strain>
    </source>
</reference>
<dbReference type="Proteomes" id="UP000256310">
    <property type="component" value="Unassembled WGS sequence"/>
</dbReference>
<sequence>MAFAALIAAYQEAEDGEAGLRAMLPMAGRSLLENQVRRAISAGASHAVILVERVPAAMSAALDRLKRDGIAVKLARDPMDAADHFHPEEGVLLVADGLVAAPDCFEAMAARVSPTLLVVADTPENEDFERVDAEHRWAGLALTNVEALAATAAMLGDWDLQSTLMRRIVQGGADFLPVDGEAGVVVDAGEAVLMAEHSDKSRGAGRSMLRRNSLQAGSWPERFVYAVIAMRVAPALLDRGVEALWLRIAAIMFTLTAAGAFWWGWLWTGLILALLAGPLDAIAGRIDLAQLRDHEGGWEIRLIRAVSHALAILAMGRLAMNETGEVAFLILAATTLALLFLTYRAAQNLRKFPASEVRYRPWLADGNAAIWLIIPFAATGFWFYWPLATAIYAYISLFLLQNIQKEVMRQRD</sequence>
<evidence type="ECO:0000313" key="2">
    <source>
        <dbReference type="EMBL" id="RED15386.1"/>
    </source>
</evidence>
<keyword evidence="1" id="KW-0812">Transmembrane</keyword>
<feature type="transmembrane region" description="Helical" evidence="1">
    <location>
        <begin position="383"/>
        <end position="403"/>
    </location>
</feature>
<dbReference type="OrthoDB" id="8477220at2"/>
<keyword evidence="3" id="KW-1185">Reference proteome</keyword>
<comment type="caution">
    <text evidence="2">The sequence shown here is derived from an EMBL/GenBank/DDBJ whole genome shotgun (WGS) entry which is preliminary data.</text>
</comment>
<dbReference type="AlphaFoldDB" id="A0A3D9FEB3"/>
<proteinExistence type="predicted"/>
<feature type="transmembrane region" description="Helical" evidence="1">
    <location>
        <begin position="326"/>
        <end position="346"/>
    </location>
</feature>
<dbReference type="EMBL" id="QRDP01000004">
    <property type="protein sequence ID" value="RED15386.1"/>
    <property type="molecule type" value="Genomic_DNA"/>
</dbReference>
<protein>
    <submittedName>
        <fullName evidence="2">Uncharacterized protein</fullName>
    </submittedName>
</protein>
<name>A0A3D9FEB3_9SPHN</name>
<feature type="transmembrane region" description="Helical" evidence="1">
    <location>
        <begin position="244"/>
        <end position="263"/>
    </location>
</feature>
<dbReference type="InterPro" id="IPR029044">
    <property type="entry name" value="Nucleotide-diphossugar_trans"/>
</dbReference>
<evidence type="ECO:0000256" key="1">
    <source>
        <dbReference type="SAM" id="Phobius"/>
    </source>
</evidence>
<accession>A0A3D9FEB3</accession>
<dbReference type="SUPFAM" id="SSF53448">
    <property type="entry name" value="Nucleotide-diphospho-sugar transferases"/>
    <property type="match status" value="1"/>
</dbReference>
<keyword evidence="1" id="KW-0472">Membrane</keyword>
<gene>
    <name evidence="2" type="ORF">DFR46_0377</name>
</gene>
<keyword evidence="1" id="KW-1133">Transmembrane helix</keyword>
<organism evidence="2 3">
    <name type="scientific">Parasphingopyxis lamellibrachiae</name>
    <dbReference type="NCBI Taxonomy" id="680125"/>
    <lineage>
        <taxon>Bacteria</taxon>
        <taxon>Pseudomonadati</taxon>
        <taxon>Pseudomonadota</taxon>
        <taxon>Alphaproteobacteria</taxon>
        <taxon>Sphingomonadales</taxon>
        <taxon>Sphingomonadaceae</taxon>
        <taxon>Parasphingopyxis</taxon>
    </lineage>
</organism>